<dbReference type="AlphaFoldDB" id="A0A0L0JTG2"/>
<feature type="signal peptide" evidence="1">
    <location>
        <begin position="1"/>
        <end position="27"/>
    </location>
</feature>
<organism evidence="2 3">
    <name type="scientific">Streptomyces acidiscabies</name>
    <dbReference type="NCBI Taxonomy" id="42234"/>
    <lineage>
        <taxon>Bacteria</taxon>
        <taxon>Bacillati</taxon>
        <taxon>Actinomycetota</taxon>
        <taxon>Actinomycetes</taxon>
        <taxon>Kitasatosporales</taxon>
        <taxon>Streptomycetaceae</taxon>
        <taxon>Streptomyces</taxon>
    </lineage>
</organism>
<dbReference type="EMBL" id="JPPY01000183">
    <property type="protein sequence ID" value="KND28866.1"/>
    <property type="molecule type" value="Genomic_DNA"/>
</dbReference>
<protein>
    <submittedName>
        <fullName evidence="2">Uncharacterized protein</fullName>
    </submittedName>
</protein>
<accession>A0A0L0JTG2</accession>
<keyword evidence="1" id="KW-0732">Signal</keyword>
<sequence>MRTRLIASGLAAGAALGAALMPTAASAAPAAPSIQVVCIPEARVCAGVDGNATQGYVYTFSIKQPPTPLGLSFTVNGLPAGGSTAIFTQPNLVRGQFRPSPALVQGDRVCMTILGISGTYCGTAS</sequence>
<evidence type="ECO:0000313" key="3">
    <source>
        <dbReference type="Proteomes" id="UP000037151"/>
    </source>
</evidence>
<proteinExistence type="predicted"/>
<evidence type="ECO:0000256" key="1">
    <source>
        <dbReference type="SAM" id="SignalP"/>
    </source>
</evidence>
<dbReference type="PATRIC" id="fig|42234.21.peg.6713"/>
<comment type="caution">
    <text evidence="2">The sequence shown here is derived from an EMBL/GenBank/DDBJ whole genome shotgun (WGS) entry which is preliminary data.</text>
</comment>
<dbReference type="Proteomes" id="UP000037151">
    <property type="component" value="Unassembled WGS sequence"/>
</dbReference>
<evidence type="ECO:0000313" key="2">
    <source>
        <dbReference type="EMBL" id="KND28866.1"/>
    </source>
</evidence>
<dbReference type="OrthoDB" id="3542310at2"/>
<gene>
    <name evidence="2" type="ORF">IQ63_32605</name>
</gene>
<feature type="chain" id="PRO_5005541804" evidence="1">
    <location>
        <begin position="28"/>
        <end position="125"/>
    </location>
</feature>
<dbReference type="RefSeq" id="WP_050373822.1">
    <property type="nucleotide sequence ID" value="NZ_KQ257831.1"/>
</dbReference>
<reference evidence="3" key="1">
    <citation type="submission" date="2014-07" db="EMBL/GenBank/DDBJ databases">
        <title>Genome sequencing of plant-pathogenic Streptomyces species.</title>
        <authorList>
            <person name="Harrison J."/>
            <person name="Sapp M."/>
            <person name="Thwaites R."/>
            <person name="Studholme D.J."/>
        </authorList>
    </citation>
    <scope>NUCLEOTIDE SEQUENCE [LARGE SCALE GENOMIC DNA]</scope>
    <source>
        <strain evidence="3">NCPPB 4445</strain>
    </source>
</reference>
<name>A0A0L0JTG2_9ACTN</name>